<dbReference type="InterPro" id="IPR037056">
    <property type="entry name" value="RNase_H1_N_sf"/>
</dbReference>
<comment type="cofactor">
    <cofactor evidence="2 10">
        <name>Mg(2+)</name>
        <dbReference type="ChEBI" id="CHEBI:18420"/>
    </cofactor>
</comment>
<keyword evidence="9 10" id="KW-0460">Magnesium</keyword>
<feature type="domain" description="RNase H type-1" evidence="12">
    <location>
        <begin position="133"/>
        <end position="285"/>
    </location>
</feature>
<evidence type="ECO:0000256" key="7">
    <source>
        <dbReference type="ARBA" id="ARBA00022759"/>
    </source>
</evidence>
<evidence type="ECO:0000256" key="9">
    <source>
        <dbReference type="ARBA" id="ARBA00022842"/>
    </source>
</evidence>
<dbReference type="VEuPathDB" id="CryptoDB:Vbra_13458"/>
<dbReference type="OMA" id="SINCMET"/>
<dbReference type="InterPro" id="IPR012337">
    <property type="entry name" value="RNaseH-like_sf"/>
</dbReference>
<dbReference type="Proteomes" id="UP000041254">
    <property type="component" value="Unassembled WGS sequence"/>
</dbReference>
<dbReference type="InterPro" id="IPR011320">
    <property type="entry name" value="RNase_H1_N"/>
</dbReference>
<comment type="catalytic activity">
    <reaction evidence="1 10">
        <text>Endonucleolytic cleavage to 5'-phosphomonoester.</text>
        <dbReference type="EC" id="3.1.26.4"/>
    </reaction>
</comment>
<dbReference type="OrthoDB" id="407198at2759"/>
<dbReference type="STRING" id="1169540.A0A0G4EUR4"/>
<evidence type="ECO:0000259" key="12">
    <source>
        <dbReference type="PROSITE" id="PS50879"/>
    </source>
</evidence>
<dbReference type="InterPro" id="IPR036397">
    <property type="entry name" value="RNaseH_sf"/>
</dbReference>
<evidence type="ECO:0000256" key="4">
    <source>
        <dbReference type="ARBA" id="ARBA00012180"/>
    </source>
</evidence>
<evidence type="ECO:0000313" key="14">
    <source>
        <dbReference type="Proteomes" id="UP000041254"/>
    </source>
</evidence>
<evidence type="ECO:0000256" key="5">
    <source>
        <dbReference type="ARBA" id="ARBA00022722"/>
    </source>
</evidence>
<dbReference type="EMBL" id="CDMY01000317">
    <property type="protein sequence ID" value="CEM02071.1"/>
    <property type="molecule type" value="Genomic_DNA"/>
</dbReference>
<dbReference type="GO" id="GO:0043137">
    <property type="term" value="P:DNA replication, removal of RNA primer"/>
    <property type="evidence" value="ECO:0007669"/>
    <property type="project" value="TreeGrafter"/>
</dbReference>
<dbReference type="PIRSF" id="PIRSF036852">
    <property type="entry name" value="Ribonuclease_H1_euk"/>
    <property type="match status" value="1"/>
</dbReference>
<dbReference type="GO" id="GO:0003676">
    <property type="term" value="F:nucleic acid binding"/>
    <property type="evidence" value="ECO:0007669"/>
    <property type="project" value="UniProtKB-UniRule"/>
</dbReference>
<dbReference type="CDD" id="cd09280">
    <property type="entry name" value="RNase_HI_eukaryote_like"/>
    <property type="match status" value="1"/>
</dbReference>
<dbReference type="Pfam" id="PF00075">
    <property type="entry name" value="RNase_H"/>
    <property type="match status" value="1"/>
</dbReference>
<comment type="similarity">
    <text evidence="3 10">Belongs to the RNase H family.</text>
</comment>
<comment type="function">
    <text evidence="10">Endonuclease that specifically degrades the RNA of RNA-DNA hybrids.</text>
</comment>
<dbReference type="InterPro" id="IPR050092">
    <property type="entry name" value="RNase_H"/>
</dbReference>
<evidence type="ECO:0000256" key="2">
    <source>
        <dbReference type="ARBA" id="ARBA00001946"/>
    </source>
</evidence>
<name>A0A0G4EUR4_VITBC</name>
<evidence type="ECO:0000256" key="3">
    <source>
        <dbReference type="ARBA" id="ARBA00005300"/>
    </source>
</evidence>
<dbReference type="InterPro" id="IPR009027">
    <property type="entry name" value="Ribosomal_bL9/RNase_H1_N"/>
</dbReference>
<accession>A0A0G4EUR4</accession>
<evidence type="ECO:0000256" key="11">
    <source>
        <dbReference type="SAM" id="MobiDB-lite"/>
    </source>
</evidence>
<gene>
    <name evidence="13" type="ORF">Vbra_13458</name>
</gene>
<evidence type="ECO:0000256" key="8">
    <source>
        <dbReference type="ARBA" id="ARBA00022801"/>
    </source>
</evidence>
<keyword evidence="8 10" id="KW-0378">Hydrolase</keyword>
<dbReference type="InterPro" id="IPR017067">
    <property type="entry name" value="RNase_H1_euk"/>
</dbReference>
<keyword evidence="6 10" id="KW-0479">Metal-binding</keyword>
<keyword evidence="7 10" id="KW-0255">Endonuclease</keyword>
<dbReference type="Pfam" id="PF01693">
    <property type="entry name" value="Cauli_VI"/>
    <property type="match status" value="1"/>
</dbReference>
<dbReference type="InterPro" id="IPR002156">
    <property type="entry name" value="RNaseH_domain"/>
</dbReference>
<dbReference type="GO" id="GO:0000287">
    <property type="term" value="F:magnesium ion binding"/>
    <property type="evidence" value="ECO:0007669"/>
    <property type="project" value="UniProtKB-UniRule"/>
</dbReference>
<protein>
    <recommendedName>
        <fullName evidence="4 10">ribonuclease H</fullName>
        <ecNumber evidence="4 10">3.1.26.4</ecNumber>
    </recommendedName>
</protein>
<sequence>MSRTYTYSGGRTQTQKASKFYAVANSPEGAVGIYTSWGECKNLVKDENDNWHKSAKMKSFTSRDEAEKWMDQNAGPNWRMGTSDGGSATASHGGPIRPDRQQYRQGPYDKAGGGGGSAAAAGSTTGLRHGSAGPNAIEVYSDGACENNGKPNAMAGWGVWFGQGDDKNCCGRMYGKQTNQRAELFAAVKALELCRDSRGLPVRLFTDSQYTIKCVSEWIQRWRSNGWKNANKDPVSNQDLVKTLDALIRERNGFGMSMLEMVHVKGHSGNEGNDKADELAVIGTQLPEPTLEDPIIAEMTAMF</sequence>
<dbReference type="EC" id="3.1.26.4" evidence="4 10"/>
<dbReference type="InParanoid" id="A0A0G4EUR4"/>
<evidence type="ECO:0000256" key="1">
    <source>
        <dbReference type="ARBA" id="ARBA00000077"/>
    </source>
</evidence>
<dbReference type="PANTHER" id="PTHR10642">
    <property type="entry name" value="RIBONUCLEASE H1"/>
    <property type="match status" value="1"/>
</dbReference>
<evidence type="ECO:0000256" key="6">
    <source>
        <dbReference type="ARBA" id="ARBA00022723"/>
    </source>
</evidence>
<dbReference type="PANTHER" id="PTHR10642:SF26">
    <property type="entry name" value="RIBONUCLEASE H1"/>
    <property type="match status" value="1"/>
</dbReference>
<dbReference type="AlphaFoldDB" id="A0A0G4EUR4"/>
<dbReference type="PROSITE" id="PS50879">
    <property type="entry name" value="RNASE_H_1"/>
    <property type="match status" value="1"/>
</dbReference>
<dbReference type="SUPFAM" id="SSF53098">
    <property type="entry name" value="Ribonuclease H-like"/>
    <property type="match status" value="1"/>
</dbReference>
<dbReference type="SUPFAM" id="SSF55658">
    <property type="entry name" value="L9 N-domain-like"/>
    <property type="match status" value="1"/>
</dbReference>
<keyword evidence="14" id="KW-1185">Reference proteome</keyword>
<dbReference type="Gene3D" id="3.30.420.10">
    <property type="entry name" value="Ribonuclease H-like superfamily/Ribonuclease H"/>
    <property type="match status" value="1"/>
</dbReference>
<keyword evidence="5 10" id="KW-0540">Nuclease</keyword>
<evidence type="ECO:0000256" key="10">
    <source>
        <dbReference type="PIRNR" id="PIRNR036852"/>
    </source>
</evidence>
<evidence type="ECO:0000313" key="13">
    <source>
        <dbReference type="EMBL" id="CEM02071.1"/>
    </source>
</evidence>
<proteinExistence type="inferred from homology"/>
<dbReference type="Gene3D" id="3.40.970.10">
    <property type="entry name" value="Ribonuclease H1, N-terminal domain"/>
    <property type="match status" value="1"/>
</dbReference>
<dbReference type="PhylomeDB" id="A0A0G4EUR4"/>
<dbReference type="GO" id="GO:0004523">
    <property type="term" value="F:RNA-DNA hybrid ribonuclease activity"/>
    <property type="evidence" value="ECO:0007669"/>
    <property type="project" value="UniProtKB-UniRule"/>
</dbReference>
<feature type="region of interest" description="Disordered" evidence="11">
    <location>
        <begin position="72"/>
        <end position="130"/>
    </location>
</feature>
<organism evidence="13 14">
    <name type="scientific">Vitrella brassicaformis (strain CCMP3155)</name>
    <dbReference type="NCBI Taxonomy" id="1169540"/>
    <lineage>
        <taxon>Eukaryota</taxon>
        <taxon>Sar</taxon>
        <taxon>Alveolata</taxon>
        <taxon>Colpodellida</taxon>
        <taxon>Vitrellaceae</taxon>
        <taxon>Vitrella</taxon>
    </lineage>
</organism>
<reference evidence="13 14" key="1">
    <citation type="submission" date="2014-11" db="EMBL/GenBank/DDBJ databases">
        <authorList>
            <person name="Zhu J."/>
            <person name="Qi W."/>
            <person name="Song R."/>
        </authorList>
    </citation>
    <scope>NUCLEOTIDE SEQUENCE [LARGE SCALE GENOMIC DNA]</scope>
</reference>